<proteinExistence type="predicted"/>
<dbReference type="PROSITE" id="PS50994">
    <property type="entry name" value="INTEGRASE"/>
    <property type="match status" value="1"/>
</dbReference>
<dbReference type="Gene3D" id="3.30.420.10">
    <property type="entry name" value="Ribonuclease H-like superfamily/Ribonuclease H"/>
    <property type="match status" value="1"/>
</dbReference>
<keyword evidence="3" id="KW-1185">Reference proteome</keyword>
<reference evidence="2 3" key="1">
    <citation type="journal article" date="2015" name="Genome Biol.">
        <title>Comparative genomics of Steinernema reveals deeply conserved gene regulatory networks.</title>
        <authorList>
            <person name="Dillman A.R."/>
            <person name="Macchietto M."/>
            <person name="Porter C.F."/>
            <person name="Rogers A."/>
            <person name="Williams B."/>
            <person name="Antoshechkin I."/>
            <person name="Lee M.M."/>
            <person name="Goodwin Z."/>
            <person name="Lu X."/>
            <person name="Lewis E.E."/>
            <person name="Goodrich-Blair H."/>
            <person name="Stock S.P."/>
            <person name="Adams B.J."/>
            <person name="Sternberg P.W."/>
            <person name="Mortazavi A."/>
        </authorList>
    </citation>
    <scope>NUCLEOTIDE SEQUENCE [LARGE SCALE GENOMIC DNA]</scope>
    <source>
        <strain evidence="2 3">ALL</strain>
    </source>
</reference>
<evidence type="ECO:0000259" key="1">
    <source>
        <dbReference type="PROSITE" id="PS50994"/>
    </source>
</evidence>
<gene>
    <name evidence="2" type="ORF">L596_030826</name>
</gene>
<sequence>MPPFPSLPEERVTRCRPYERCGLVYTGSFTVRTYSGRRKVWIAMFTCMVMWRINLETVLNMTTESFLKVVRRFMARCSVPKMMFSDSALQFKLAEKALKRLINDITQVINYAASERIYWSFNVPYASWSGGHYERFNGIPKDAEEEIL</sequence>
<dbReference type="InterPro" id="IPR036397">
    <property type="entry name" value="RNaseH_sf"/>
</dbReference>
<dbReference type="STRING" id="34508.A0A4U5LN78"/>
<protein>
    <recommendedName>
        <fullName evidence="1">Integrase catalytic domain-containing protein</fullName>
    </recommendedName>
</protein>
<dbReference type="InterPro" id="IPR012337">
    <property type="entry name" value="RNaseH-like_sf"/>
</dbReference>
<dbReference type="AlphaFoldDB" id="A0A4U5LN78"/>
<dbReference type="PANTHER" id="PTHR47331">
    <property type="entry name" value="PHD-TYPE DOMAIN-CONTAINING PROTEIN"/>
    <property type="match status" value="1"/>
</dbReference>
<comment type="caution">
    <text evidence="2">The sequence shown here is derived from an EMBL/GenBank/DDBJ whole genome shotgun (WGS) entry which is preliminary data.</text>
</comment>
<dbReference type="PANTHER" id="PTHR47331:SF2">
    <property type="match status" value="1"/>
</dbReference>
<reference evidence="2 3" key="2">
    <citation type="journal article" date="2019" name="G3 (Bethesda)">
        <title>Hybrid Assembly of the Genome of the Entomopathogenic Nematode Steinernema carpocapsae Identifies the X-Chromosome.</title>
        <authorList>
            <person name="Serra L."/>
            <person name="Macchietto M."/>
            <person name="Macias-Munoz A."/>
            <person name="McGill C.J."/>
            <person name="Rodriguez I.M."/>
            <person name="Rodriguez B."/>
            <person name="Murad R."/>
            <person name="Mortazavi A."/>
        </authorList>
    </citation>
    <scope>NUCLEOTIDE SEQUENCE [LARGE SCALE GENOMIC DNA]</scope>
    <source>
        <strain evidence="2 3">ALL</strain>
    </source>
</reference>
<evidence type="ECO:0000313" key="3">
    <source>
        <dbReference type="Proteomes" id="UP000298663"/>
    </source>
</evidence>
<name>A0A4U5LN78_STECR</name>
<evidence type="ECO:0000313" key="2">
    <source>
        <dbReference type="EMBL" id="TKR57339.1"/>
    </source>
</evidence>
<organism evidence="2 3">
    <name type="scientific">Steinernema carpocapsae</name>
    <name type="common">Entomopathogenic nematode</name>
    <dbReference type="NCBI Taxonomy" id="34508"/>
    <lineage>
        <taxon>Eukaryota</taxon>
        <taxon>Metazoa</taxon>
        <taxon>Ecdysozoa</taxon>
        <taxon>Nematoda</taxon>
        <taxon>Chromadorea</taxon>
        <taxon>Rhabditida</taxon>
        <taxon>Tylenchina</taxon>
        <taxon>Panagrolaimomorpha</taxon>
        <taxon>Strongyloidoidea</taxon>
        <taxon>Steinernematidae</taxon>
        <taxon>Steinernema</taxon>
    </lineage>
</organism>
<feature type="domain" description="Integrase catalytic" evidence="1">
    <location>
        <begin position="13"/>
        <end position="148"/>
    </location>
</feature>
<dbReference type="InterPro" id="IPR001584">
    <property type="entry name" value="Integrase_cat-core"/>
</dbReference>
<dbReference type="Proteomes" id="UP000298663">
    <property type="component" value="Unassembled WGS sequence"/>
</dbReference>
<dbReference type="SUPFAM" id="SSF53098">
    <property type="entry name" value="Ribonuclease H-like"/>
    <property type="match status" value="1"/>
</dbReference>
<accession>A0A4U5LN78</accession>
<dbReference type="GO" id="GO:0003676">
    <property type="term" value="F:nucleic acid binding"/>
    <property type="evidence" value="ECO:0007669"/>
    <property type="project" value="InterPro"/>
</dbReference>
<dbReference type="GO" id="GO:0015074">
    <property type="term" value="P:DNA integration"/>
    <property type="evidence" value="ECO:0007669"/>
    <property type="project" value="InterPro"/>
</dbReference>
<dbReference type="EMBL" id="AZBU02000016">
    <property type="protein sequence ID" value="TKR57339.1"/>
    <property type="molecule type" value="Genomic_DNA"/>
</dbReference>